<protein>
    <submittedName>
        <fullName evidence="1">KGK family protein</fullName>
    </submittedName>
</protein>
<gene>
    <name evidence="1" type="ordered locus">Sta7437_0127</name>
</gene>
<proteinExistence type="predicted"/>
<sequence length="120" mass="13877">MELNEFLKQCKDDDVLSFGEQLLKVGKIKQAITEAFKTVIPNQLYEYLKNSPHKIHIIPMRPNFGQANDIWFEEGVKFSILRAGSKGWQQGKIKIKVTLEFEPDKTESPLDEVRQEIINS</sequence>
<dbReference type="InterPro" id="IPR014971">
    <property type="entry name" value="KGK"/>
</dbReference>
<dbReference type="Proteomes" id="UP000010473">
    <property type="component" value="Chromosome"/>
</dbReference>
<organism evidence="1 2">
    <name type="scientific">Stanieria cyanosphaera (strain ATCC 29371 / PCC 7437)</name>
    <dbReference type="NCBI Taxonomy" id="111780"/>
    <lineage>
        <taxon>Bacteria</taxon>
        <taxon>Bacillati</taxon>
        <taxon>Cyanobacteriota</taxon>
        <taxon>Cyanophyceae</taxon>
        <taxon>Pleurocapsales</taxon>
        <taxon>Dermocarpellaceae</taxon>
        <taxon>Stanieria</taxon>
    </lineage>
</organism>
<accession>K9XPZ2</accession>
<keyword evidence="2" id="KW-1185">Reference proteome</keyword>
<dbReference type="Pfam" id="PF08872">
    <property type="entry name" value="KGK"/>
    <property type="match status" value="1"/>
</dbReference>
<dbReference type="eggNOG" id="ENOG5030XT8">
    <property type="taxonomic scope" value="Bacteria"/>
</dbReference>
<dbReference type="AlphaFoldDB" id="K9XPZ2"/>
<dbReference type="EMBL" id="CP003653">
    <property type="protein sequence ID" value="AFZ33747.1"/>
    <property type="molecule type" value="Genomic_DNA"/>
</dbReference>
<dbReference type="HOGENOM" id="CLU_136180_0_0_3"/>
<reference evidence="2" key="1">
    <citation type="journal article" date="2013" name="Proc. Natl. Acad. Sci. U.S.A.">
        <title>Improving the coverage of the cyanobacterial phylum using diversity-driven genome sequencing.</title>
        <authorList>
            <person name="Shih P.M."/>
            <person name="Wu D."/>
            <person name="Latifi A."/>
            <person name="Axen S.D."/>
            <person name="Fewer D.P."/>
            <person name="Talla E."/>
            <person name="Calteau A."/>
            <person name="Cai F."/>
            <person name="Tandeau de Marsac N."/>
            <person name="Rippka R."/>
            <person name="Herdman M."/>
            <person name="Sivonen K."/>
            <person name="Coursin T."/>
            <person name="Laurent T."/>
            <person name="Goodwin L."/>
            <person name="Nolan M."/>
            <person name="Davenport K.W."/>
            <person name="Han C.S."/>
            <person name="Rubin E.M."/>
            <person name="Eisen J.A."/>
            <person name="Woyke T."/>
            <person name="Gugger M."/>
            <person name="Kerfeld C.A."/>
        </authorList>
    </citation>
    <scope>NUCLEOTIDE SEQUENCE [LARGE SCALE GENOMIC DNA]</scope>
    <source>
        <strain evidence="2">ATCC 29371 / PCC 7437</strain>
    </source>
</reference>
<name>K9XPZ2_STAC7</name>
<evidence type="ECO:0000313" key="1">
    <source>
        <dbReference type="EMBL" id="AFZ33747.1"/>
    </source>
</evidence>
<dbReference type="STRING" id="111780.Sta7437_0127"/>
<evidence type="ECO:0000313" key="2">
    <source>
        <dbReference type="Proteomes" id="UP000010473"/>
    </source>
</evidence>
<dbReference type="KEGG" id="scs:Sta7437_0127"/>
<dbReference type="RefSeq" id="WP_015191420.1">
    <property type="nucleotide sequence ID" value="NC_019748.1"/>
</dbReference>